<organism evidence="2">
    <name type="scientific">marine metagenome</name>
    <dbReference type="NCBI Taxonomy" id="408172"/>
    <lineage>
        <taxon>unclassified sequences</taxon>
        <taxon>metagenomes</taxon>
        <taxon>ecological metagenomes</taxon>
    </lineage>
</organism>
<keyword evidence="1" id="KW-0812">Transmembrane</keyword>
<dbReference type="AlphaFoldDB" id="A0A382YIQ7"/>
<proteinExistence type="predicted"/>
<feature type="non-terminal residue" evidence="2">
    <location>
        <position position="263"/>
    </location>
</feature>
<evidence type="ECO:0000256" key="1">
    <source>
        <dbReference type="SAM" id="Phobius"/>
    </source>
</evidence>
<keyword evidence="1" id="KW-1133">Transmembrane helix</keyword>
<evidence type="ECO:0000313" key="2">
    <source>
        <dbReference type="EMBL" id="SVD83176.1"/>
    </source>
</evidence>
<name>A0A382YIQ7_9ZZZZ</name>
<feature type="non-terminal residue" evidence="2">
    <location>
        <position position="1"/>
    </location>
</feature>
<accession>A0A382YIQ7</accession>
<protein>
    <submittedName>
        <fullName evidence="2">Uncharacterized protein</fullName>
    </submittedName>
</protein>
<dbReference type="EMBL" id="UINC01176170">
    <property type="protein sequence ID" value="SVD83176.1"/>
    <property type="molecule type" value="Genomic_DNA"/>
</dbReference>
<sequence length="263" mass="28363">KDDEAKSRKAVQAQTYKAHSLTHALAAITNGKVTGISQDEHIAEHGLGSKTSAEAMKLRDELASGEKVVIIVGEGSGAVATASLVGISSRVRDQFLFYISGVVLLTLLVNATTVKPLVNGLGLTKLPAVKKLMFSNASGNVAKGCEQEMNLLKDDRFLSGANWGVVRKYLPDPVAYPLTADEVAGMDTLAETRRRLLQKESSSYWAQFREGLLSAQGVALLDNNLSEFLDLEGKVPLTQREYLDKVCGIPKLLEALKNVPVLK</sequence>
<feature type="transmembrane region" description="Helical" evidence="1">
    <location>
        <begin position="95"/>
        <end position="114"/>
    </location>
</feature>
<gene>
    <name evidence="2" type="ORF">METZ01_LOCUS436030</name>
</gene>
<reference evidence="2" key="1">
    <citation type="submission" date="2018-05" db="EMBL/GenBank/DDBJ databases">
        <authorList>
            <person name="Lanie J.A."/>
            <person name="Ng W.-L."/>
            <person name="Kazmierczak K.M."/>
            <person name="Andrzejewski T.M."/>
            <person name="Davidsen T.M."/>
            <person name="Wayne K.J."/>
            <person name="Tettelin H."/>
            <person name="Glass J.I."/>
            <person name="Rusch D."/>
            <person name="Podicherti R."/>
            <person name="Tsui H.-C.T."/>
            <person name="Winkler M.E."/>
        </authorList>
    </citation>
    <scope>NUCLEOTIDE SEQUENCE</scope>
</reference>
<keyword evidence="1" id="KW-0472">Membrane</keyword>